<protein>
    <submittedName>
        <fullName evidence="3">Uncharacterized protein</fullName>
    </submittedName>
</protein>
<dbReference type="VEuPathDB" id="CryptoDB:Vbra_8091"/>
<feature type="compositionally biased region" description="Polar residues" evidence="1">
    <location>
        <begin position="652"/>
        <end position="667"/>
    </location>
</feature>
<feature type="region of interest" description="Disordered" evidence="1">
    <location>
        <begin position="116"/>
        <end position="146"/>
    </location>
</feature>
<feature type="region of interest" description="Disordered" evidence="1">
    <location>
        <begin position="639"/>
        <end position="673"/>
    </location>
</feature>
<sequence>MISSVVFIALLGLQATLAQVAVEGTSRDAVVRTHEDKKDQQVVSSSFVQGGHHNILRGRESNTNTHTAEGRADAPPPPAAAGSTYADSYSDHLAEAEDREEEDDDPIVELMQIHESHHTTQDNTDGIVADGAAERPPQNKAEPLPHQPFPLQQNASTVPALAPIKISDGGHTKPNQQVAAASFAEEGRNILRRETTNTHTEASGDDYSERLEEDVELMQLDEGHHTAHAHNNTHNSTQTRTHEGEVGAVAGEMEGYKEALLLEEDNDDDPISLMQVDEAHHTAHTHTSGMESADEFDSYFAEPPQQHADEGHAEHSCGEGEGCMAGCGDTDKDGCKCSPRVKIEFEKDYFLTQTFERLNFPSTTLCMADSVSVGPKCNTTKCNTPKSTNTKLQGTAGCHTATTTTATSAKSTQRSAMPTYAWRHPAARSEPYAVHHQHQHQHQPQRQAQQHDHRYYSYQFSDPTNKFHILGRRSSFGPAPAAHSLAQLNTAANSDNSAEAEADSEAEGASDQTPLYAERIDLYSEKLDADGYTVAHLRLLPPASGQSSSSSFCEGGVGGGVGGVGGGVTRRCAYHDNRSGRLGMIPPSSSPSIPPKSIGSSSVPTKTPTLTVCRAPPGDEWRDVDFFRVRFTCLKPKHKQITAPAPTSTSAHTDMQNAQQSSFIPPSTTTTTMAPWSAAGVMTTMAPLPQQPQQPQQPTPTPTSIPTTMSPMKMKLLKKTTTTTTTTTTMAPMAPAGANATIHGEIPQMAPLKMKTETEEYYYTIR</sequence>
<feature type="region of interest" description="Disordered" evidence="1">
    <location>
        <begin position="491"/>
        <end position="513"/>
    </location>
</feature>
<feature type="compositionally biased region" description="Pro residues" evidence="1">
    <location>
        <begin position="689"/>
        <end position="703"/>
    </location>
</feature>
<feature type="region of interest" description="Disordered" evidence="1">
    <location>
        <begin position="32"/>
        <end position="104"/>
    </location>
</feature>
<keyword evidence="2" id="KW-0732">Signal</keyword>
<feature type="region of interest" description="Disordered" evidence="1">
    <location>
        <begin position="687"/>
        <end position="709"/>
    </location>
</feature>
<evidence type="ECO:0000313" key="3">
    <source>
        <dbReference type="EMBL" id="CEM00950.1"/>
    </source>
</evidence>
<feature type="chain" id="PRO_5005187560" evidence="2">
    <location>
        <begin position="19"/>
        <end position="766"/>
    </location>
</feature>
<organism evidence="3 4">
    <name type="scientific">Vitrella brassicaformis (strain CCMP3155)</name>
    <dbReference type="NCBI Taxonomy" id="1169540"/>
    <lineage>
        <taxon>Eukaryota</taxon>
        <taxon>Sar</taxon>
        <taxon>Alveolata</taxon>
        <taxon>Colpodellida</taxon>
        <taxon>Vitrellaceae</taxon>
        <taxon>Vitrella</taxon>
    </lineage>
</organism>
<gene>
    <name evidence="3" type="ORF">Vbra_8091</name>
</gene>
<reference evidence="3 4" key="1">
    <citation type="submission" date="2014-11" db="EMBL/GenBank/DDBJ databases">
        <authorList>
            <person name="Zhu J."/>
            <person name="Qi W."/>
            <person name="Song R."/>
        </authorList>
    </citation>
    <scope>NUCLEOTIDE SEQUENCE [LARGE SCALE GENOMIC DNA]</scope>
</reference>
<name>A0A0G4EST9_VITBC</name>
<feature type="region of interest" description="Disordered" evidence="1">
    <location>
        <begin position="579"/>
        <end position="611"/>
    </location>
</feature>
<dbReference type="Proteomes" id="UP000041254">
    <property type="component" value="Unassembled WGS sequence"/>
</dbReference>
<feature type="signal peptide" evidence="2">
    <location>
        <begin position="1"/>
        <end position="18"/>
    </location>
</feature>
<proteinExistence type="predicted"/>
<dbReference type="AlphaFoldDB" id="A0A0G4EST9"/>
<evidence type="ECO:0000256" key="2">
    <source>
        <dbReference type="SAM" id="SignalP"/>
    </source>
</evidence>
<dbReference type="InParanoid" id="A0A0G4EST9"/>
<feature type="compositionally biased region" description="Acidic residues" evidence="1">
    <location>
        <begin position="498"/>
        <end position="508"/>
    </location>
</feature>
<feature type="region of interest" description="Disordered" evidence="1">
    <location>
        <begin position="431"/>
        <end position="453"/>
    </location>
</feature>
<keyword evidence="4" id="KW-1185">Reference proteome</keyword>
<feature type="compositionally biased region" description="Low complexity" evidence="1">
    <location>
        <begin position="642"/>
        <end position="651"/>
    </location>
</feature>
<accession>A0A0G4EST9</accession>
<feature type="compositionally biased region" description="Low complexity" evidence="1">
    <location>
        <begin position="595"/>
        <end position="604"/>
    </location>
</feature>
<dbReference type="EMBL" id="CDMY01000302">
    <property type="protein sequence ID" value="CEM00950.1"/>
    <property type="molecule type" value="Genomic_DNA"/>
</dbReference>
<evidence type="ECO:0000313" key="4">
    <source>
        <dbReference type="Proteomes" id="UP000041254"/>
    </source>
</evidence>
<evidence type="ECO:0000256" key="1">
    <source>
        <dbReference type="SAM" id="MobiDB-lite"/>
    </source>
</evidence>